<protein>
    <recommendedName>
        <fullName evidence="3">Porin family protein</fullName>
    </recommendedName>
</protein>
<evidence type="ECO:0000313" key="2">
    <source>
        <dbReference type="Proteomes" id="UP000320184"/>
    </source>
</evidence>
<sequence>MTMRKVVTVLDRAIIGALLILVVLLLGVQIARAGELIPALGWTRAINGDQTKMFGSLAFRGDLLPFLKSEVGAGYRSESKFDDQLKVRMWPVTASLWITPLPTLYAGGGVGWYHTTFDYDQSKIAFPIADQTKEEFGVHLGGGMQVPLAPFAAIDVNGRYVMMRDQQSRLV</sequence>
<dbReference type="AlphaFoldDB" id="A0A538SQT5"/>
<evidence type="ECO:0000313" key="1">
    <source>
        <dbReference type="EMBL" id="TMQ53739.1"/>
    </source>
</evidence>
<evidence type="ECO:0008006" key="3">
    <source>
        <dbReference type="Google" id="ProtNLM"/>
    </source>
</evidence>
<dbReference type="Gene3D" id="2.40.160.20">
    <property type="match status" value="1"/>
</dbReference>
<comment type="caution">
    <text evidence="1">The sequence shown here is derived from an EMBL/GenBank/DDBJ whole genome shotgun (WGS) entry which is preliminary data.</text>
</comment>
<name>A0A538SQT5_UNCEI</name>
<reference evidence="1 2" key="1">
    <citation type="journal article" date="2019" name="Nat. Microbiol.">
        <title>Mediterranean grassland soil C-N compound turnover is dependent on rainfall and depth, and is mediated by genomically divergent microorganisms.</title>
        <authorList>
            <person name="Diamond S."/>
            <person name="Andeer P.F."/>
            <person name="Li Z."/>
            <person name="Crits-Christoph A."/>
            <person name="Burstein D."/>
            <person name="Anantharaman K."/>
            <person name="Lane K.R."/>
            <person name="Thomas B.C."/>
            <person name="Pan C."/>
            <person name="Northen T.R."/>
            <person name="Banfield J.F."/>
        </authorList>
    </citation>
    <scope>NUCLEOTIDE SEQUENCE [LARGE SCALE GENOMIC DNA]</scope>
    <source>
        <strain evidence="1">WS_3</strain>
    </source>
</reference>
<feature type="non-terminal residue" evidence="1">
    <location>
        <position position="171"/>
    </location>
</feature>
<gene>
    <name evidence="1" type="ORF">E6K73_00820</name>
</gene>
<proteinExistence type="predicted"/>
<accession>A0A538SQT5</accession>
<dbReference type="SUPFAM" id="SSF56925">
    <property type="entry name" value="OMPA-like"/>
    <property type="match status" value="1"/>
</dbReference>
<dbReference type="InterPro" id="IPR011250">
    <property type="entry name" value="OMP/PagP_B-barrel"/>
</dbReference>
<dbReference type="EMBL" id="VBOT01000010">
    <property type="protein sequence ID" value="TMQ53739.1"/>
    <property type="molecule type" value="Genomic_DNA"/>
</dbReference>
<organism evidence="1 2">
    <name type="scientific">Eiseniibacteriota bacterium</name>
    <dbReference type="NCBI Taxonomy" id="2212470"/>
    <lineage>
        <taxon>Bacteria</taxon>
        <taxon>Candidatus Eiseniibacteriota</taxon>
    </lineage>
</organism>
<dbReference type="Proteomes" id="UP000320184">
    <property type="component" value="Unassembled WGS sequence"/>
</dbReference>